<dbReference type="AlphaFoldDB" id="A0A1B3WDG9"/>
<evidence type="ECO:0000259" key="6">
    <source>
        <dbReference type="PROSITE" id="PS51510"/>
    </source>
</evidence>
<keyword evidence="3 5" id="KW-0418">Kinase</keyword>
<accession>A0A1B3WDG9</accession>
<dbReference type="GO" id="GO:0005615">
    <property type="term" value="C:extracellular space"/>
    <property type="evidence" value="ECO:0007669"/>
    <property type="project" value="TreeGrafter"/>
</dbReference>
<dbReference type="STRING" id="39950.BCB69_02935"/>
<evidence type="ECO:0000256" key="1">
    <source>
        <dbReference type="ARBA" id="ARBA00022679"/>
    </source>
</evidence>
<dbReference type="Pfam" id="PF00217">
    <property type="entry name" value="ATP-gua_Ptrans"/>
    <property type="match status" value="1"/>
</dbReference>
<gene>
    <name evidence="7" type="ORF">BCB69_02935</name>
</gene>
<dbReference type="PANTHER" id="PTHR11547:SF38">
    <property type="entry name" value="ARGININE KINASE 1-RELATED"/>
    <property type="match status" value="1"/>
</dbReference>
<evidence type="ECO:0000256" key="3">
    <source>
        <dbReference type="ARBA" id="ARBA00022777"/>
    </source>
</evidence>
<dbReference type="InterPro" id="IPR000749">
    <property type="entry name" value="ATP-guanido_PTrfase"/>
</dbReference>
<feature type="binding site" evidence="5">
    <location>
        <begin position="171"/>
        <end position="175"/>
    </location>
    <ligand>
        <name>ATP</name>
        <dbReference type="ChEBI" id="CHEBI:30616"/>
    </ligand>
</feature>
<protein>
    <recommendedName>
        <fullName evidence="6">Phosphagen kinase C-terminal domain-containing protein</fullName>
    </recommendedName>
</protein>
<dbReference type="GO" id="GO:0046314">
    <property type="term" value="P:phosphocreatine biosynthetic process"/>
    <property type="evidence" value="ECO:0007669"/>
    <property type="project" value="InterPro"/>
</dbReference>
<dbReference type="RefSeq" id="WP_069176968.1">
    <property type="nucleotide sequence ID" value="NZ_CP017037.1"/>
</dbReference>
<proteinExistence type="inferred from homology"/>
<dbReference type="Proteomes" id="UP000094757">
    <property type="component" value="Chromosome"/>
</dbReference>
<dbReference type="InterPro" id="IPR022414">
    <property type="entry name" value="ATP-guanido_PTrfase_cat"/>
</dbReference>
<comment type="caution">
    <text evidence="5">Lacks conserved residue(s) required for the propagation of feature annotation.</text>
</comment>
<evidence type="ECO:0000313" key="7">
    <source>
        <dbReference type="EMBL" id="AOH39017.1"/>
    </source>
</evidence>
<dbReference type="SUPFAM" id="SSF55931">
    <property type="entry name" value="Glutamine synthetase/guanido kinase"/>
    <property type="match status" value="1"/>
</dbReference>
<evidence type="ECO:0000256" key="4">
    <source>
        <dbReference type="ARBA" id="ARBA00022840"/>
    </source>
</evidence>
<feature type="binding site" evidence="5">
    <location>
        <begin position="195"/>
        <end position="200"/>
    </location>
    <ligand>
        <name>ATP</name>
        <dbReference type="ChEBI" id="CHEBI:30616"/>
    </ligand>
</feature>
<reference evidence="8" key="1">
    <citation type="submission" date="2016-08" db="EMBL/GenBank/DDBJ databases">
        <authorList>
            <person name="Holder M.E."/>
            <person name="Ajami N.J."/>
            <person name="Petrosino J.F."/>
        </authorList>
    </citation>
    <scope>NUCLEOTIDE SEQUENCE [LARGE SCALE GENOMIC DNA]</scope>
    <source>
        <strain evidence="8">F0677</strain>
    </source>
</reference>
<dbReference type="PROSITE" id="PS51510">
    <property type="entry name" value="PHOSPHAGEN_KINASE_C"/>
    <property type="match status" value="1"/>
</dbReference>
<evidence type="ECO:0000256" key="5">
    <source>
        <dbReference type="PROSITE-ProRule" id="PRU00843"/>
    </source>
</evidence>
<dbReference type="GO" id="GO:0005524">
    <property type="term" value="F:ATP binding"/>
    <property type="evidence" value="ECO:0007669"/>
    <property type="project" value="UniProtKB-UniRule"/>
</dbReference>
<comment type="similarity">
    <text evidence="5">Belongs to the ATP:guanido phosphotransferase family.</text>
</comment>
<keyword evidence="1 5" id="KW-0808">Transferase</keyword>
<organism evidence="7 8">
    <name type="scientific">Dialister pneumosintes</name>
    <dbReference type="NCBI Taxonomy" id="39950"/>
    <lineage>
        <taxon>Bacteria</taxon>
        <taxon>Bacillati</taxon>
        <taxon>Bacillota</taxon>
        <taxon>Negativicutes</taxon>
        <taxon>Veillonellales</taxon>
        <taxon>Veillonellaceae</taxon>
        <taxon>Dialister</taxon>
    </lineage>
</organism>
<dbReference type="GO" id="GO:0004111">
    <property type="term" value="F:creatine kinase activity"/>
    <property type="evidence" value="ECO:0007669"/>
    <property type="project" value="InterPro"/>
</dbReference>
<dbReference type="PANTHER" id="PTHR11547">
    <property type="entry name" value="ARGININE OR CREATINE KINASE"/>
    <property type="match status" value="1"/>
</dbReference>
<evidence type="ECO:0000313" key="8">
    <source>
        <dbReference type="Proteomes" id="UP000094757"/>
    </source>
</evidence>
<feature type="domain" description="Phosphagen kinase C-terminal" evidence="6">
    <location>
        <begin position="19"/>
        <end position="242"/>
    </location>
</feature>
<keyword evidence="4 5" id="KW-0067">ATP-binding</keyword>
<evidence type="ECO:0000256" key="2">
    <source>
        <dbReference type="ARBA" id="ARBA00022741"/>
    </source>
</evidence>
<name>A0A1B3WDG9_9FIRM</name>
<sequence>MTFIEWITEMPPISSEWKSVVSSTIKLSRNIKDIPFHKNVSIQEQRTINKLVDESISLWNKENDNTFLVCPLTTLTNGDIQALREYGIDIPNIEHRESQKLYLSKDRLLVILTNGIEHITLWGISFEADITQIWDKLSRLDTWLAQKISFAFDNEFGYLTASPLIAGTGMEIRATVFLPGITNVNQMDNLSGKLARSGYKISKLRNHFYFIENSFSMGLKEETFCNRLEEVQKNIEFIEEKAWNSFYDINQQQIKDKIWRSLGIFSYARSLNYEETLECIAWLYIGMRFNILPIKDRLLFYKLLRLAGPFYVEKKIHKEEMSENDINTWRAVLIRDVIKEMSL</sequence>
<dbReference type="InterPro" id="IPR014746">
    <property type="entry name" value="Gln_synth/guanido_kin_cat_dom"/>
</dbReference>
<dbReference type="Gene3D" id="3.30.590.10">
    <property type="entry name" value="Glutamine synthetase/guanido kinase, catalytic domain"/>
    <property type="match status" value="1"/>
</dbReference>
<dbReference type="EMBL" id="CP017037">
    <property type="protein sequence ID" value="AOH39017.1"/>
    <property type="molecule type" value="Genomic_DNA"/>
</dbReference>
<feature type="binding site" evidence="5">
    <location>
        <begin position="22"/>
        <end position="26"/>
    </location>
    <ligand>
        <name>ATP</name>
        <dbReference type="ChEBI" id="CHEBI:30616"/>
    </ligand>
</feature>
<keyword evidence="2 5" id="KW-0547">Nucleotide-binding</keyword>
<dbReference type="KEGG" id="dpn:BCB69_02935"/>